<dbReference type="Proteomes" id="UP000622687">
    <property type="component" value="Unassembled WGS sequence"/>
</dbReference>
<comment type="caution">
    <text evidence="2">The sequence shown here is derived from an EMBL/GenBank/DDBJ whole genome shotgun (WGS) entry which is preliminary data.</text>
</comment>
<dbReference type="AlphaFoldDB" id="A0A934HVG5"/>
<dbReference type="RefSeq" id="WP_178905963.1">
    <property type="nucleotide sequence ID" value="NZ_JAEEGB010000004.1"/>
</dbReference>
<evidence type="ECO:0000313" key="3">
    <source>
        <dbReference type="Proteomes" id="UP000622687"/>
    </source>
</evidence>
<accession>A0A934HVG5</accession>
<dbReference type="EMBL" id="JAEEGB010000004">
    <property type="protein sequence ID" value="MBI6871627.1"/>
    <property type="molecule type" value="Genomic_DNA"/>
</dbReference>
<keyword evidence="3" id="KW-1185">Reference proteome</keyword>
<sequence>MKKTYSKQEPDRKQVKSLDPQNDSDIDSQAYGDDTYISTQIITNYYYNPRNE</sequence>
<proteinExistence type="predicted"/>
<evidence type="ECO:0000313" key="2">
    <source>
        <dbReference type="EMBL" id="MBI6871627.1"/>
    </source>
</evidence>
<name>A0A934HVG5_9CLOT</name>
<feature type="region of interest" description="Disordered" evidence="1">
    <location>
        <begin position="1"/>
        <end position="34"/>
    </location>
</feature>
<organism evidence="2 3">
    <name type="scientific">Clostridium aciditolerans</name>
    <dbReference type="NCBI Taxonomy" id="339861"/>
    <lineage>
        <taxon>Bacteria</taxon>
        <taxon>Bacillati</taxon>
        <taxon>Bacillota</taxon>
        <taxon>Clostridia</taxon>
        <taxon>Eubacteriales</taxon>
        <taxon>Clostridiaceae</taxon>
        <taxon>Clostridium</taxon>
    </lineage>
</organism>
<gene>
    <name evidence="2" type="ORF">I6U51_02755</name>
</gene>
<feature type="compositionally biased region" description="Basic and acidic residues" evidence="1">
    <location>
        <begin position="1"/>
        <end position="16"/>
    </location>
</feature>
<evidence type="ECO:0000256" key="1">
    <source>
        <dbReference type="SAM" id="MobiDB-lite"/>
    </source>
</evidence>
<reference evidence="2" key="1">
    <citation type="submission" date="2020-12" db="EMBL/GenBank/DDBJ databases">
        <title>Clostridium thailandense sp. nov., a novel acetogenic bacterium isolated from peat land soil in Thailand.</title>
        <authorList>
            <person name="Chaikitkaew S."/>
            <person name="Birkeland N.K."/>
        </authorList>
    </citation>
    <scope>NUCLEOTIDE SEQUENCE</scope>
    <source>
        <strain evidence="2">DSM 17425</strain>
    </source>
</reference>
<protein>
    <submittedName>
        <fullName evidence="2">Uncharacterized protein</fullName>
    </submittedName>
</protein>